<feature type="domain" description="Cyclic nucleotide-binding" evidence="1">
    <location>
        <begin position="15"/>
        <end position="112"/>
    </location>
</feature>
<dbReference type="Proteomes" id="UP000321863">
    <property type="component" value="Unassembled WGS sequence"/>
</dbReference>
<dbReference type="OrthoDB" id="663011at2"/>
<dbReference type="CDD" id="cd00038">
    <property type="entry name" value="CAP_ED"/>
    <property type="match status" value="1"/>
</dbReference>
<dbReference type="RefSeq" id="WP_146944127.1">
    <property type="nucleotide sequence ID" value="NZ_BJYJ01000037.1"/>
</dbReference>
<comment type="caution">
    <text evidence="2">The sequence shown here is derived from an EMBL/GenBank/DDBJ whole genome shotgun (WGS) entry which is preliminary data.</text>
</comment>
<protein>
    <submittedName>
        <fullName evidence="2">Cyclic nucleotide-binding protein</fullName>
    </submittedName>
</protein>
<accession>A0A511YRV2</accession>
<evidence type="ECO:0000313" key="2">
    <source>
        <dbReference type="EMBL" id="GEN77909.1"/>
    </source>
</evidence>
<name>A0A511YRV2_9FLAO</name>
<dbReference type="AlphaFoldDB" id="A0A511YRV2"/>
<evidence type="ECO:0000259" key="1">
    <source>
        <dbReference type="PROSITE" id="PS50042"/>
    </source>
</evidence>
<organism evidence="2 3">
    <name type="scientific">Chryseobacterium hagamense</name>
    <dbReference type="NCBI Taxonomy" id="395935"/>
    <lineage>
        <taxon>Bacteria</taxon>
        <taxon>Pseudomonadati</taxon>
        <taxon>Bacteroidota</taxon>
        <taxon>Flavobacteriia</taxon>
        <taxon>Flavobacteriales</taxon>
        <taxon>Weeksellaceae</taxon>
        <taxon>Chryseobacterium group</taxon>
        <taxon>Chryseobacterium</taxon>
    </lineage>
</organism>
<evidence type="ECO:0000313" key="3">
    <source>
        <dbReference type="Proteomes" id="UP000321863"/>
    </source>
</evidence>
<sequence>MQELADFIKTHCPYLNEEDLSFIISKFRMQTLRKKQLMLKRGQTANRYYYVKNGALRFIYGKNQELTAWIVLPGEFFTEISSFRMQAPTRFDIEAVEETELYYIERAEMELLYRQLPAWQEFGRKIWETMAMRMIDEIIRFQTMTVEERYLEFLKQPGFMQYISVKQLASYLGITPNALSRIRKNLR</sequence>
<dbReference type="Gene3D" id="2.60.120.10">
    <property type="entry name" value="Jelly Rolls"/>
    <property type="match status" value="1"/>
</dbReference>
<dbReference type="EMBL" id="BJYJ01000037">
    <property type="protein sequence ID" value="GEN77909.1"/>
    <property type="molecule type" value="Genomic_DNA"/>
</dbReference>
<reference evidence="2 3" key="1">
    <citation type="submission" date="2019-07" db="EMBL/GenBank/DDBJ databases">
        <title>Whole genome shotgun sequence of Chryseobacterium hagamense NBRC 105253.</title>
        <authorList>
            <person name="Hosoyama A."/>
            <person name="Uohara A."/>
            <person name="Ohji S."/>
            <person name="Ichikawa N."/>
        </authorList>
    </citation>
    <scope>NUCLEOTIDE SEQUENCE [LARGE SCALE GENOMIC DNA]</scope>
    <source>
        <strain evidence="2 3">NBRC 105253</strain>
    </source>
</reference>
<dbReference type="Pfam" id="PF00027">
    <property type="entry name" value="cNMP_binding"/>
    <property type="match status" value="1"/>
</dbReference>
<gene>
    <name evidence="2" type="ORF">CHA01nite_36490</name>
</gene>
<keyword evidence="3" id="KW-1185">Reference proteome</keyword>
<proteinExistence type="predicted"/>
<dbReference type="InterPro" id="IPR014710">
    <property type="entry name" value="RmlC-like_jellyroll"/>
</dbReference>
<dbReference type="PROSITE" id="PS50042">
    <property type="entry name" value="CNMP_BINDING_3"/>
    <property type="match status" value="1"/>
</dbReference>
<dbReference type="InterPro" id="IPR018490">
    <property type="entry name" value="cNMP-bd_dom_sf"/>
</dbReference>
<dbReference type="SUPFAM" id="SSF51206">
    <property type="entry name" value="cAMP-binding domain-like"/>
    <property type="match status" value="1"/>
</dbReference>
<dbReference type="InterPro" id="IPR000595">
    <property type="entry name" value="cNMP-bd_dom"/>
</dbReference>